<reference evidence="1 2" key="1">
    <citation type="submission" date="2018-08" db="EMBL/GenBank/DDBJ databases">
        <title>Streptomyces NEAU-D10 sp. nov., a novel Actinomycete isolated from soil.</title>
        <authorList>
            <person name="Jin L."/>
        </authorList>
    </citation>
    <scope>NUCLEOTIDE SEQUENCE [LARGE SCALE GENOMIC DNA]</scope>
    <source>
        <strain evidence="1 2">NEAU-D10</strain>
    </source>
</reference>
<dbReference type="EMBL" id="QUAC01000479">
    <property type="protein sequence ID" value="REK84651.1"/>
    <property type="molecule type" value="Genomic_DNA"/>
</dbReference>
<comment type="caution">
    <text evidence="1">The sequence shown here is derived from an EMBL/GenBank/DDBJ whole genome shotgun (WGS) entry which is preliminary data.</text>
</comment>
<dbReference type="RefSeq" id="WP_128512372.1">
    <property type="nucleotide sequence ID" value="NZ_QUAC01000479.1"/>
</dbReference>
<proteinExistence type="predicted"/>
<name>A0A371PR23_STRIH</name>
<protein>
    <submittedName>
        <fullName evidence="1">Uncharacterized protein</fullName>
    </submittedName>
</protein>
<dbReference type="Proteomes" id="UP000262477">
    <property type="component" value="Unassembled WGS sequence"/>
</dbReference>
<evidence type="ECO:0000313" key="2">
    <source>
        <dbReference type="Proteomes" id="UP000262477"/>
    </source>
</evidence>
<organism evidence="1 2">
    <name type="scientific">Streptomyces inhibens</name>
    <dbReference type="NCBI Taxonomy" id="2293571"/>
    <lineage>
        <taxon>Bacteria</taxon>
        <taxon>Bacillati</taxon>
        <taxon>Actinomycetota</taxon>
        <taxon>Actinomycetes</taxon>
        <taxon>Kitasatosporales</taxon>
        <taxon>Streptomycetaceae</taxon>
        <taxon>Streptomyces</taxon>
    </lineage>
</organism>
<accession>A0A371PR23</accession>
<keyword evidence="2" id="KW-1185">Reference proteome</keyword>
<dbReference type="OrthoDB" id="190895at2"/>
<evidence type="ECO:0000313" key="1">
    <source>
        <dbReference type="EMBL" id="REK84651.1"/>
    </source>
</evidence>
<sequence>MFHLAGVRKGGRYGTIVNMYSVAVLTLPGSLPDTSVSVGTLVYRLRMDPFPPRAGTPLHLPPGRRPRMVKCCVDRAFAELVITERVVRMTAEAKMGWRLHGNHMIGWIKERKPYERVIGLAEAMADVVAEFPASVWTWETGDCRHV</sequence>
<dbReference type="AlphaFoldDB" id="A0A371PR23"/>
<gene>
    <name evidence="1" type="ORF">DY245_42065</name>
</gene>